<proteinExistence type="predicted"/>
<evidence type="ECO:0000313" key="3">
    <source>
        <dbReference type="Proteomes" id="UP000019804"/>
    </source>
</evidence>
<organism evidence="2 3">
    <name type="scientific">Aspergillus ruber (strain CBS 135680)</name>
    <dbReference type="NCBI Taxonomy" id="1388766"/>
    <lineage>
        <taxon>Eukaryota</taxon>
        <taxon>Fungi</taxon>
        <taxon>Dikarya</taxon>
        <taxon>Ascomycota</taxon>
        <taxon>Pezizomycotina</taxon>
        <taxon>Eurotiomycetes</taxon>
        <taxon>Eurotiomycetidae</taxon>
        <taxon>Eurotiales</taxon>
        <taxon>Aspergillaceae</taxon>
        <taxon>Aspergillus</taxon>
        <taxon>Aspergillus subgen. Aspergillus</taxon>
    </lineage>
</organism>
<dbReference type="AlphaFoldDB" id="A0A017SPA8"/>
<dbReference type="Proteomes" id="UP000019804">
    <property type="component" value="Unassembled WGS sequence"/>
</dbReference>
<dbReference type="GeneID" id="63693123"/>
<dbReference type="RefSeq" id="XP_040642309.1">
    <property type="nucleotide sequence ID" value="XM_040777999.1"/>
</dbReference>
<evidence type="ECO:0000313" key="2">
    <source>
        <dbReference type="EMBL" id="EYE98621.1"/>
    </source>
</evidence>
<keyword evidence="1" id="KW-0472">Membrane</keyword>
<feature type="transmembrane region" description="Helical" evidence="1">
    <location>
        <begin position="20"/>
        <end position="42"/>
    </location>
</feature>
<evidence type="ECO:0000256" key="1">
    <source>
        <dbReference type="SAM" id="Phobius"/>
    </source>
</evidence>
<reference evidence="3" key="1">
    <citation type="journal article" date="2014" name="Nat. Commun.">
        <title>Genomic adaptations of the halophilic Dead Sea filamentous fungus Eurotium rubrum.</title>
        <authorList>
            <person name="Kis-Papo T."/>
            <person name="Weig A.R."/>
            <person name="Riley R."/>
            <person name="Persoh D."/>
            <person name="Salamov A."/>
            <person name="Sun H."/>
            <person name="Lipzen A."/>
            <person name="Wasser S.P."/>
            <person name="Rambold G."/>
            <person name="Grigoriev I.V."/>
            <person name="Nevo E."/>
        </authorList>
    </citation>
    <scope>NUCLEOTIDE SEQUENCE [LARGE SCALE GENOMIC DNA]</scope>
    <source>
        <strain evidence="3">CBS 135680</strain>
    </source>
</reference>
<gene>
    <name evidence="2" type="ORF">EURHEDRAFT_218473</name>
</gene>
<dbReference type="EMBL" id="KK088413">
    <property type="protein sequence ID" value="EYE98621.1"/>
    <property type="molecule type" value="Genomic_DNA"/>
</dbReference>
<name>A0A017SPA8_ASPRC</name>
<protein>
    <submittedName>
        <fullName evidence="2">Uncharacterized protein</fullName>
    </submittedName>
</protein>
<keyword evidence="1" id="KW-1133">Transmembrane helix</keyword>
<sequence>MARPERARRISYRSNMGKWYNSGLSILECYWIIIICFWSLLYRKALDGFFLRNSNSAYYCYPIKPSNASSYQTAPLCQVEIGVRLNEIPASSSLVYTQQESLKKKTPLSHVLDTGF</sequence>
<keyword evidence="1" id="KW-0812">Transmembrane</keyword>
<keyword evidence="3" id="KW-1185">Reference proteome</keyword>
<dbReference type="HOGENOM" id="CLU_2096397_0_0_1"/>
<accession>A0A017SPA8</accession>